<sequence length="22" mass="2521">MNVQFCSTINQQALNSQSCQLY</sequence>
<name>A0A0E9UPP2_ANGAN</name>
<dbReference type="AlphaFoldDB" id="A0A0E9UPP2"/>
<reference evidence="1" key="1">
    <citation type="submission" date="2014-11" db="EMBL/GenBank/DDBJ databases">
        <authorList>
            <person name="Amaro Gonzalez C."/>
        </authorList>
    </citation>
    <scope>NUCLEOTIDE SEQUENCE</scope>
</reference>
<reference evidence="1" key="2">
    <citation type="journal article" date="2015" name="Fish Shellfish Immunol.">
        <title>Early steps in the European eel (Anguilla anguilla)-Vibrio vulnificus interaction in the gills: Role of the RtxA13 toxin.</title>
        <authorList>
            <person name="Callol A."/>
            <person name="Pajuelo D."/>
            <person name="Ebbesson L."/>
            <person name="Teles M."/>
            <person name="MacKenzie S."/>
            <person name="Amaro C."/>
        </authorList>
    </citation>
    <scope>NUCLEOTIDE SEQUENCE</scope>
</reference>
<evidence type="ECO:0000313" key="1">
    <source>
        <dbReference type="EMBL" id="JAH66923.1"/>
    </source>
</evidence>
<accession>A0A0E9UPP2</accession>
<dbReference type="EMBL" id="GBXM01041654">
    <property type="protein sequence ID" value="JAH66923.1"/>
    <property type="molecule type" value="Transcribed_RNA"/>
</dbReference>
<proteinExistence type="predicted"/>
<organism evidence="1">
    <name type="scientific">Anguilla anguilla</name>
    <name type="common">European freshwater eel</name>
    <name type="synonym">Muraena anguilla</name>
    <dbReference type="NCBI Taxonomy" id="7936"/>
    <lineage>
        <taxon>Eukaryota</taxon>
        <taxon>Metazoa</taxon>
        <taxon>Chordata</taxon>
        <taxon>Craniata</taxon>
        <taxon>Vertebrata</taxon>
        <taxon>Euteleostomi</taxon>
        <taxon>Actinopterygii</taxon>
        <taxon>Neopterygii</taxon>
        <taxon>Teleostei</taxon>
        <taxon>Anguilliformes</taxon>
        <taxon>Anguillidae</taxon>
        <taxon>Anguilla</taxon>
    </lineage>
</organism>
<protein>
    <submittedName>
        <fullName evidence="1">Uncharacterized protein</fullName>
    </submittedName>
</protein>